<evidence type="ECO:0000313" key="2">
    <source>
        <dbReference type="EMBL" id="KAF3593563.1"/>
    </source>
</evidence>
<dbReference type="PANTHER" id="PTHR33240">
    <property type="entry name" value="OS08G0508500 PROTEIN"/>
    <property type="match status" value="1"/>
</dbReference>
<reference evidence="2 3" key="1">
    <citation type="journal article" date="2020" name="BMC Genomics">
        <title>Intraspecific diversification of the crop wild relative Brassica cretica Lam. using demographic model selection.</title>
        <authorList>
            <person name="Kioukis A."/>
            <person name="Michalopoulou V.A."/>
            <person name="Briers L."/>
            <person name="Pirintsos S."/>
            <person name="Studholme D.J."/>
            <person name="Pavlidis P."/>
            <person name="Sarris P.F."/>
        </authorList>
    </citation>
    <scope>NUCLEOTIDE SEQUENCE [LARGE SCALE GENOMIC DNA]</scope>
    <source>
        <strain evidence="3">cv. PFS-1207/04</strain>
    </source>
</reference>
<dbReference type="Proteomes" id="UP000266723">
    <property type="component" value="Unassembled WGS sequence"/>
</dbReference>
<proteinExistence type="predicted"/>
<protein>
    <recommendedName>
        <fullName evidence="4">Retrotransposon gag domain-containing protein</fullName>
    </recommendedName>
</protein>
<comment type="caution">
    <text evidence="2">The sequence shown here is derived from an EMBL/GenBank/DDBJ whole genome shotgun (WGS) entry which is preliminary data.</text>
</comment>
<name>A0ABQ7E8N1_BRACR</name>
<keyword evidence="3" id="KW-1185">Reference proteome</keyword>
<feature type="region of interest" description="Disordered" evidence="1">
    <location>
        <begin position="165"/>
        <end position="185"/>
    </location>
</feature>
<accession>A0ABQ7E8N1</accession>
<feature type="compositionally biased region" description="Basic and acidic residues" evidence="1">
    <location>
        <begin position="165"/>
        <end position="176"/>
    </location>
</feature>
<sequence>MYPCKTMEDVLSRAWTQVKWEEDVASRAKAQPKQDQRSTRSDRGDQEERSSQKGSKDSGSRNRGRFQYRQLEKEEGMYVSTWPDISHLSISTPELVNTLRQMGQQVKWPPNMKAPDSFRNPGLWCDFHRDHGHKTEDCVALKIEVNELLKRGHLREFLSEKAKAHLSKEASGKSKGDATSSPPRQDRVIHVISGGSKVSGVSHAAAKKCTRNAKHGLETAQPKRLLLCTDEISFTAKEQEKILAPHHDALVVSLTIANCLLKRILVDNGSSSNIIFLTVYQDLGRQWPPNVNNTEIRKGWGMKQLPNEVPRFKKIQKPTEDEGTLQ</sequence>
<organism evidence="2 3">
    <name type="scientific">Brassica cretica</name>
    <name type="common">Mustard</name>
    <dbReference type="NCBI Taxonomy" id="69181"/>
    <lineage>
        <taxon>Eukaryota</taxon>
        <taxon>Viridiplantae</taxon>
        <taxon>Streptophyta</taxon>
        <taxon>Embryophyta</taxon>
        <taxon>Tracheophyta</taxon>
        <taxon>Spermatophyta</taxon>
        <taxon>Magnoliopsida</taxon>
        <taxon>eudicotyledons</taxon>
        <taxon>Gunneridae</taxon>
        <taxon>Pentapetalae</taxon>
        <taxon>rosids</taxon>
        <taxon>malvids</taxon>
        <taxon>Brassicales</taxon>
        <taxon>Brassicaceae</taxon>
        <taxon>Brassiceae</taxon>
        <taxon>Brassica</taxon>
    </lineage>
</organism>
<evidence type="ECO:0000313" key="3">
    <source>
        <dbReference type="Proteomes" id="UP000266723"/>
    </source>
</evidence>
<dbReference type="EMBL" id="QGKV02000299">
    <property type="protein sequence ID" value="KAF3593563.1"/>
    <property type="molecule type" value="Genomic_DNA"/>
</dbReference>
<gene>
    <name evidence="2" type="ORF">DY000_02022292</name>
</gene>
<evidence type="ECO:0000256" key="1">
    <source>
        <dbReference type="SAM" id="MobiDB-lite"/>
    </source>
</evidence>
<feature type="region of interest" description="Disordered" evidence="1">
    <location>
        <begin position="22"/>
        <end position="67"/>
    </location>
</feature>
<feature type="compositionally biased region" description="Basic and acidic residues" evidence="1">
    <location>
        <begin position="22"/>
        <end position="60"/>
    </location>
</feature>
<evidence type="ECO:0008006" key="4">
    <source>
        <dbReference type="Google" id="ProtNLM"/>
    </source>
</evidence>
<dbReference type="PANTHER" id="PTHR33240:SF8">
    <property type="entry name" value="OS03G0439900 PROTEIN"/>
    <property type="match status" value="1"/>
</dbReference>